<keyword evidence="2" id="KW-1185">Reference proteome</keyword>
<gene>
    <name evidence="1" type="ORF">I601_2234</name>
</gene>
<reference evidence="1 2" key="1">
    <citation type="submission" date="2016-03" db="EMBL/GenBank/DDBJ databases">
        <title>Complete genome sequence of a soil Actinobacterium, Nocardioides dokdonensis FR1436.</title>
        <authorList>
            <person name="Kwon S.-K."/>
            <person name="Kim K."/>
            <person name="Kim J.F."/>
        </authorList>
    </citation>
    <scope>NUCLEOTIDE SEQUENCE [LARGE SCALE GENOMIC DNA]</scope>
    <source>
        <strain evidence="1 2">FR1436</strain>
    </source>
</reference>
<dbReference type="OrthoDB" id="4106779at2"/>
<dbReference type="Proteomes" id="UP000077868">
    <property type="component" value="Chromosome"/>
</dbReference>
<evidence type="ECO:0000313" key="2">
    <source>
        <dbReference type="Proteomes" id="UP000077868"/>
    </source>
</evidence>
<name>A0A1A9GK46_9ACTN</name>
<dbReference type="PATRIC" id="fig|1300347.3.peg.2228"/>
<dbReference type="EMBL" id="CP015079">
    <property type="protein sequence ID" value="ANH38659.1"/>
    <property type="molecule type" value="Genomic_DNA"/>
</dbReference>
<dbReference type="STRING" id="1300347.I601_2234"/>
<sequence>MTGSESRRRLLSVHQQALDTWAASDDANVLLGDDEFESMARRNRLLALRSHDPTASLGESLEVRLSSPQLRTGALSFAAGDTLLRPLEDTVSALGPRVVELEVTGISRGSTILHVRPVSAPEPPLMDGPPVDTSSADTAMRALVRMLMALEERQDVKSYVDGLVQLSRLSNALDKLDARLDVAWSASNGDRSSASFTDVGQTYLRSLMETRPREEVREISGRVTELRESGLVKVKSGVARNSPAFDVRFEPMDLLNLRLSLGENVHFLVRERREVDRLGTVHHVEWNFERVLSSQGQIETQ</sequence>
<dbReference type="RefSeq" id="WP_157520061.1">
    <property type="nucleotide sequence ID" value="NZ_CP015079.1"/>
</dbReference>
<dbReference type="KEGG" id="ndk:I601_2234"/>
<proteinExistence type="predicted"/>
<dbReference type="AlphaFoldDB" id="A0A1A9GK46"/>
<accession>A0A1A9GK46</accession>
<evidence type="ECO:0000313" key="1">
    <source>
        <dbReference type="EMBL" id="ANH38659.1"/>
    </source>
</evidence>
<protein>
    <submittedName>
        <fullName evidence="1">Uncharacterized protein</fullName>
    </submittedName>
</protein>
<organism evidence="1 2">
    <name type="scientific">Nocardioides dokdonensis FR1436</name>
    <dbReference type="NCBI Taxonomy" id="1300347"/>
    <lineage>
        <taxon>Bacteria</taxon>
        <taxon>Bacillati</taxon>
        <taxon>Actinomycetota</taxon>
        <taxon>Actinomycetes</taxon>
        <taxon>Propionibacteriales</taxon>
        <taxon>Nocardioidaceae</taxon>
        <taxon>Nocardioides</taxon>
    </lineage>
</organism>